<dbReference type="InterPro" id="IPR019340">
    <property type="entry name" value="Histone_AcTrfase_su3"/>
</dbReference>
<gene>
    <name evidence="7" type="ORF">SU7_2587</name>
</gene>
<reference evidence="7 8" key="1">
    <citation type="journal article" date="2013" name="BMC Genomics">
        <title>High quality de novo sequencing and assembly of the Saccharomyces arboricolus genome.</title>
        <authorList>
            <person name="Liti G."/>
            <person name="Nguyen Ba A.N."/>
            <person name="Blythe M."/>
            <person name="Mueller C.A."/>
            <person name="Bergstroem A."/>
            <person name="Cubillos F.A."/>
            <person name="Dafhnis-Calas F."/>
            <person name="Khoshraftar S."/>
            <person name="Malla S."/>
            <person name="Mehta N."/>
            <person name="Siow C.C."/>
            <person name="Warringer J."/>
            <person name="Moses A.M."/>
            <person name="Louis E.J."/>
            <person name="Nieduszynski C.A."/>
        </authorList>
    </citation>
    <scope>NUCLEOTIDE SEQUENCE [LARGE SCALE GENOMIC DNA]</scope>
    <source>
        <strain evidence="8">H-6 / AS 2.3317 / CBS 10644</strain>
    </source>
</reference>
<sequence length="710" mass="80610">MPRHGRRGKLPKGEKFPKKEETDKTPSKLLSSMLKTLDLTFERDIGMLNGKNVRSIPSKKTLLELQTQLDSLNEILGTIAQSDQETIEALRKIRDSKNEKDAENKKQKDVDHKKQEQLPKEDNVQEEVADKEKEEGEKSEGGPSKSHVSDTIPDTIDNDIESIKQAADNIAKEEIEEDKILQVNGDEPSEKRPLDPETTNELTESERTNEPENKKQKVDVDKMENDPSVKNPKSEFVVSQTLPRAAAALGLFNEEGLESTGEDFLKRKYNVASYPTNDLKELLPGELPDLDFSHPKPTNQIQFNTFLAFVENFFKDLSDDNLKFLKTKYIIPDSLQFDRTYDPEIKPFIIPKLGPLYTDVWFKDENDKNSAFKKIPPHINDASGILPKKSANELDDNALETESVSCGPLLSRLLSAILTDDDHKLELQSSKITRENDVPKIKEEGNVLPPKNSKNDETDIPLSQENGLNVRTPDSDVEDDATIQAKLAGNKSSDGSTTSTLPQQIGWITNGINLDYPTFEERLKRELKYVGIYMNMPKDENNPNLNDPDWITGREDDEISAELRELQGILKQVTKKNQKRKALLIPLVERQLAWQEYTSILEDLDKQIDQAYVKRIRVPKKRKKHHTTASSNVNTGTTSQIAQQKAANSSLKSLLDKRQRWVNKIGPLFDKPETMKRIPNESVFKDMDQEEDEDEGDVFGQNTNKDVELN</sequence>
<feature type="compositionally biased region" description="Basic and acidic residues" evidence="6">
    <location>
        <begin position="93"/>
        <end position="140"/>
    </location>
</feature>
<dbReference type="GO" id="GO:0003713">
    <property type="term" value="F:transcription coactivator activity"/>
    <property type="evidence" value="ECO:0007669"/>
    <property type="project" value="TreeGrafter"/>
</dbReference>
<feature type="region of interest" description="Disordered" evidence="6">
    <location>
        <begin position="670"/>
        <end position="710"/>
    </location>
</feature>
<accession>J8PJN9</accession>
<evidence type="ECO:0000256" key="5">
    <source>
        <dbReference type="ARBA" id="ARBA00023242"/>
    </source>
</evidence>
<feature type="compositionally biased region" description="Polar residues" evidence="6">
    <location>
        <begin position="628"/>
        <end position="645"/>
    </location>
</feature>
<keyword evidence="3" id="KW-0805">Transcription regulation</keyword>
<evidence type="ECO:0000256" key="3">
    <source>
        <dbReference type="ARBA" id="ARBA00023015"/>
    </source>
</evidence>
<protein>
    <submittedName>
        <fullName evidence="7">Ngg1p</fullName>
    </submittedName>
</protein>
<evidence type="ECO:0000256" key="4">
    <source>
        <dbReference type="ARBA" id="ARBA00023163"/>
    </source>
</evidence>
<evidence type="ECO:0000313" key="8">
    <source>
        <dbReference type="Proteomes" id="UP000006968"/>
    </source>
</evidence>
<organism evidence="7 8">
    <name type="scientific">Saccharomyces arboricola (strain H-6 / AS 2.3317 / CBS 10644)</name>
    <name type="common">Yeast</name>
    <dbReference type="NCBI Taxonomy" id="1160507"/>
    <lineage>
        <taxon>Eukaryota</taxon>
        <taxon>Fungi</taxon>
        <taxon>Dikarya</taxon>
        <taxon>Ascomycota</taxon>
        <taxon>Saccharomycotina</taxon>
        <taxon>Saccharomycetes</taxon>
        <taxon>Saccharomycetales</taxon>
        <taxon>Saccharomycetaceae</taxon>
        <taxon>Saccharomyces</taxon>
    </lineage>
</organism>
<dbReference type="AlphaFoldDB" id="J8PJN9"/>
<feature type="region of interest" description="Disordered" evidence="6">
    <location>
        <begin position="93"/>
        <end position="235"/>
    </location>
</feature>
<name>J8PJN9_SACAR</name>
<comment type="subcellular location">
    <subcellularLocation>
        <location evidence="1">Nucleus</location>
    </subcellularLocation>
</comment>
<dbReference type="GO" id="GO:0006357">
    <property type="term" value="P:regulation of transcription by RNA polymerase II"/>
    <property type="evidence" value="ECO:0007669"/>
    <property type="project" value="TreeGrafter"/>
</dbReference>
<evidence type="ECO:0000256" key="2">
    <source>
        <dbReference type="ARBA" id="ARBA00005330"/>
    </source>
</evidence>
<dbReference type="OrthoDB" id="1232at2759"/>
<feature type="compositionally biased region" description="Basic and acidic residues" evidence="6">
    <location>
        <begin position="11"/>
        <end position="26"/>
    </location>
</feature>
<evidence type="ECO:0000256" key="6">
    <source>
        <dbReference type="SAM" id="MobiDB-lite"/>
    </source>
</evidence>
<feature type="region of interest" description="Disordered" evidence="6">
    <location>
        <begin position="1"/>
        <end position="29"/>
    </location>
</feature>
<feature type="compositionally biased region" description="Basic residues" evidence="6">
    <location>
        <begin position="1"/>
        <end position="10"/>
    </location>
</feature>
<proteinExistence type="inferred from homology"/>
<feature type="region of interest" description="Disordered" evidence="6">
    <location>
        <begin position="619"/>
        <end position="645"/>
    </location>
</feature>
<dbReference type="HOGENOM" id="CLU_016102_1_0_1"/>
<comment type="similarity">
    <text evidence="2">Belongs to the NGG1 family.</text>
</comment>
<feature type="compositionally biased region" description="Basic and acidic residues" evidence="6">
    <location>
        <begin position="204"/>
        <end position="227"/>
    </location>
</feature>
<feature type="compositionally biased region" description="Basic and acidic residues" evidence="6">
    <location>
        <begin position="670"/>
        <end position="687"/>
    </location>
</feature>
<dbReference type="Pfam" id="PF10198">
    <property type="entry name" value="Ada3"/>
    <property type="match status" value="1"/>
</dbReference>
<dbReference type="PANTHER" id="PTHR13556:SF2">
    <property type="entry name" value="TRANSCRIPTIONAL ADAPTER 3"/>
    <property type="match status" value="1"/>
</dbReference>
<evidence type="ECO:0000256" key="1">
    <source>
        <dbReference type="ARBA" id="ARBA00004123"/>
    </source>
</evidence>
<feature type="region of interest" description="Disordered" evidence="6">
    <location>
        <begin position="436"/>
        <end position="477"/>
    </location>
</feature>
<comment type="caution">
    <text evidence="7">The sequence shown here is derived from an EMBL/GenBank/DDBJ whole genome shotgun (WGS) entry which is preliminary data.</text>
</comment>
<keyword evidence="4" id="KW-0804">Transcription</keyword>
<keyword evidence="8" id="KW-1185">Reference proteome</keyword>
<keyword evidence="5" id="KW-0539">Nucleus</keyword>
<dbReference type="GO" id="GO:0005634">
    <property type="term" value="C:nucleus"/>
    <property type="evidence" value="ECO:0007669"/>
    <property type="project" value="UniProtKB-SubCell"/>
</dbReference>
<dbReference type="EMBL" id="ALIE01000152">
    <property type="protein sequence ID" value="EJS42340.1"/>
    <property type="molecule type" value="Genomic_DNA"/>
</dbReference>
<dbReference type="PANTHER" id="PTHR13556">
    <property type="entry name" value="TRANSCRIPTIONAL ADAPTER 3-RELATED"/>
    <property type="match status" value="1"/>
</dbReference>
<evidence type="ECO:0000313" key="7">
    <source>
        <dbReference type="EMBL" id="EJS42340.1"/>
    </source>
</evidence>
<dbReference type="Proteomes" id="UP000006968">
    <property type="component" value="Chromosome XIII"/>
</dbReference>
<dbReference type="GO" id="GO:0000124">
    <property type="term" value="C:SAGA complex"/>
    <property type="evidence" value="ECO:0007669"/>
    <property type="project" value="TreeGrafter"/>
</dbReference>
<feature type="compositionally biased region" description="Basic and acidic residues" evidence="6">
    <location>
        <begin position="436"/>
        <end position="445"/>
    </location>
</feature>
<feature type="compositionally biased region" description="Acidic residues" evidence="6">
    <location>
        <begin position="688"/>
        <end position="697"/>
    </location>
</feature>